<dbReference type="GO" id="GO:0008170">
    <property type="term" value="F:N-methyltransferase activity"/>
    <property type="evidence" value="ECO:0007669"/>
    <property type="project" value="UniProtKB-ARBA"/>
</dbReference>
<dbReference type="GO" id="GO:0035657">
    <property type="term" value="C:eRF1 methyltransferase complex"/>
    <property type="evidence" value="ECO:0007669"/>
    <property type="project" value="TreeGrafter"/>
</dbReference>
<feature type="domain" description="DUF7059" evidence="6">
    <location>
        <begin position="34"/>
        <end position="117"/>
    </location>
</feature>
<dbReference type="GO" id="GO:0008757">
    <property type="term" value="F:S-adenosylmethionine-dependent methyltransferase activity"/>
    <property type="evidence" value="ECO:0007669"/>
    <property type="project" value="TreeGrafter"/>
</dbReference>
<evidence type="ECO:0000259" key="6">
    <source>
        <dbReference type="Pfam" id="PF23186"/>
    </source>
</evidence>
<dbReference type="CDD" id="cd02440">
    <property type="entry name" value="AdoMet_MTases"/>
    <property type="match status" value="1"/>
</dbReference>
<keyword evidence="2 7" id="KW-0489">Methyltransferase</keyword>
<dbReference type="Pfam" id="PF23186">
    <property type="entry name" value="DUF7059"/>
    <property type="match status" value="1"/>
</dbReference>
<dbReference type="InterPro" id="IPR007848">
    <property type="entry name" value="Small_mtfrase_dom"/>
</dbReference>
<dbReference type="STRING" id="546874.SAMN04488544_3894"/>
<dbReference type="Proteomes" id="UP000198825">
    <property type="component" value="Chromosome I"/>
</dbReference>
<dbReference type="GO" id="GO:0032259">
    <property type="term" value="P:methylation"/>
    <property type="evidence" value="ECO:0007669"/>
    <property type="project" value="UniProtKB-KW"/>
</dbReference>
<gene>
    <name evidence="7" type="ORF">SAMN04488544_3894</name>
</gene>
<proteinExistence type="inferred from homology"/>
<organism evidence="7 8">
    <name type="scientific">Microlunatus sagamiharensis</name>
    <dbReference type="NCBI Taxonomy" id="546874"/>
    <lineage>
        <taxon>Bacteria</taxon>
        <taxon>Bacillati</taxon>
        <taxon>Actinomycetota</taxon>
        <taxon>Actinomycetes</taxon>
        <taxon>Propionibacteriales</taxon>
        <taxon>Propionibacteriaceae</taxon>
        <taxon>Microlunatus</taxon>
    </lineage>
</organism>
<keyword evidence="4" id="KW-0949">S-adenosyl-L-methionine</keyword>
<dbReference type="OrthoDB" id="129465at2"/>
<evidence type="ECO:0000313" key="7">
    <source>
        <dbReference type="EMBL" id="SDV03993.1"/>
    </source>
</evidence>
<dbReference type="InterPro" id="IPR029063">
    <property type="entry name" value="SAM-dependent_MTases_sf"/>
</dbReference>
<evidence type="ECO:0000256" key="2">
    <source>
        <dbReference type="ARBA" id="ARBA00022603"/>
    </source>
</evidence>
<dbReference type="InterPro" id="IPR002052">
    <property type="entry name" value="DNA_methylase_N6_adenine_CS"/>
</dbReference>
<dbReference type="PROSITE" id="PS00092">
    <property type="entry name" value="N6_MTASE"/>
    <property type="match status" value="1"/>
</dbReference>
<dbReference type="Pfam" id="PF05175">
    <property type="entry name" value="MTS"/>
    <property type="match status" value="1"/>
</dbReference>
<dbReference type="RefSeq" id="WP_091078345.1">
    <property type="nucleotide sequence ID" value="NZ_LT629799.1"/>
</dbReference>
<dbReference type="Gene3D" id="3.40.50.150">
    <property type="entry name" value="Vaccinia Virus protein VP39"/>
    <property type="match status" value="1"/>
</dbReference>
<keyword evidence="8" id="KW-1185">Reference proteome</keyword>
<keyword evidence="3 7" id="KW-0808">Transferase</keyword>
<dbReference type="GO" id="GO:0003676">
    <property type="term" value="F:nucleic acid binding"/>
    <property type="evidence" value="ECO:0007669"/>
    <property type="project" value="InterPro"/>
</dbReference>
<dbReference type="SUPFAM" id="SSF53335">
    <property type="entry name" value="S-adenosyl-L-methionine-dependent methyltransferases"/>
    <property type="match status" value="1"/>
</dbReference>
<comment type="similarity">
    <text evidence="1">Belongs to the eukaryotic/archaeal PrmC-related family.</text>
</comment>
<dbReference type="InterPro" id="IPR055487">
    <property type="entry name" value="DUF7059"/>
</dbReference>
<evidence type="ECO:0000256" key="4">
    <source>
        <dbReference type="ARBA" id="ARBA00022691"/>
    </source>
</evidence>
<dbReference type="PANTHER" id="PTHR45875">
    <property type="entry name" value="METHYLTRANSFERASE N6AMT1"/>
    <property type="match status" value="1"/>
</dbReference>
<evidence type="ECO:0000256" key="1">
    <source>
        <dbReference type="ARBA" id="ARBA00006149"/>
    </source>
</evidence>
<feature type="domain" description="Methyltransferase small" evidence="5">
    <location>
        <begin position="163"/>
        <end position="294"/>
    </location>
</feature>
<protein>
    <submittedName>
        <fullName evidence="7">Methyltransferase small domain-containing protein</fullName>
    </submittedName>
</protein>
<dbReference type="InterPro" id="IPR052190">
    <property type="entry name" value="Euk-Arch_PrmC-MTase"/>
</dbReference>
<evidence type="ECO:0000259" key="5">
    <source>
        <dbReference type="Pfam" id="PF05175"/>
    </source>
</evidence>
<dbReference type="GO" id="GO:0008276">
    <property type="term" value="F:protein methyltransferase activity"/>
    <property type="evidence" value="ECO:0007669"/>
    <property type="project" value="TreeGrafter"/>
</dbReference>
<evidence type="ECO:0000256" key="3">
    <source>
        <dbReference type="ARBA" id="ARBA00022679"/>
    </source>
</evidence>
<dbReference type="EMBL" id="LT629799">
    <property type="protein sequence ID" value="SDV03993.1"/>
    <property type="molecule type" value="Genomic_DNA"/>
</dbReference>
<accession>A0A1H2NEY4</accession>
<name>A0A1H2NEY4_9ACTN</name>
<dbReference type="PANTHER" id="PTHR45875:SF1">
    <property type="entry name" value="METHYLTRANSFERASE N6AMT1"/>
    <property type="match status" value="1"/>
</dbReference>
<dbReference type="AlphaFoldDB" id="A0A1H2NEY4"/>
<sequence>MASDANAPAGLRPGADDRLLTREQCAELTETFTAHRYEVDAVVDAVGERAHAALGRNATVPSRLALAGRDDPLATLTRLWLLQDTVPRRDLDRALPGLVPVLVGAGVLAADDTSARALVDLRPYSSDDSGTGHDAWIASDLTPGLDTRVTPMRPDFVLGVSSASSTLAQLTVRRPVGRALDLGTGCGVQSLHLAHHAREVVATDLNPRALTLARLTADLNGLDVDLRHGDLYAPVAGERFDLVVTNPPYVLSPPTGERLTYREGTRTSDGLVEAVVRQGVDHLADGGLLQVLANWAHVRGQDWRDRVSGWVPDEVDLHVVEREVLDPYAYVELWLADAGLTGAPDYAERYAAWCAYFDDLGIEGVGMGWVVARRHGGSEPHRTLESWPYAVEQPVAPALARELDVVGRWRGRSADEVLGTAWRLAPDVVEETTGAPGAADPSSIVLRQQRGLRRAVALDTAEAGVLGACDGDLSLRTLVDTVAGLLDVDAGALATELVARVRVLAVDGVLEEAGPPAGAPAGGAAPLSAR</sequence>
<evidence type="ECO:0000313" key="8">
    <source>
        <dbReference type="Proteomes" id="UP000198825"/>
    </source>
</evidence>
<reference evidence="8" key="1">
    <citation type="submission" date="2016-10" db="EMBL/GenBank/DDBJ databases">
        <authorList>
            <person name="Varghese N."/>
            <person name="Submissions S."/>
        </authorList>
    </citation>
    <scope>NUCLEOTIDE SEQUENCE [LARGE SCALE GENOMIC DNA]</scope>
    <source>
        <strain evidence="8">DSM 21743</strain>
    </source>
</reference>